<dbReference type="Pfam" id="PF00561">
    <property type="entry name" value="Abhydrolase_1"/>
    <property type="match status" value="1"/>
</dbReference>
<feature type="compositionally biased region" description="Low complexity" evidence="1">
    <location>
        <begin position="492"/>
        <end position="518"/>
    </location>
</feature>
<organism evidence="3 4">
    <name type="scientific">Aulographum hederae CBS 113979</name>
    <dbReference type="NCBI Taxonomy" id="1176131"/>
    <lineage>
        <taxon>Eukaryota</taxon>
        <taxon>Fungi</taxon>
        <taxon>Dikarya</taxon>
        <taxon>Ascomycota</taxon>
        <taxon>Pezizomycotina</taxon>
        <taxon>Dothideomycetes</taxon>
        <taxon>Pleosporomycetidae</taxon>
        <taxon>Aulographales</taxon>
        <taxon>Aulographaceae</taxon>
    </lineage>
</organism>
<feature type="compositionally biased region" description="Basic and acidic residues" evidence="1">
    <location>
        <begin position="552"/>
        <end position="562"/>
    </location>
</feature>
<feature type="compositionally biased region" description="Polar residues" evidence="1">
    <location>
        <begin position="84"/>
        <end position="93"/>
    </location>
</feature>
<keyword evidence="3" id="KW-0378">Hydrolase</keyword>
<feature type="domain" description="AB hydrolase-1" evidence="2">
    <location>
        <begin position="690"/>
        <end position="770"/>
    </location>
</feature>
<dbReference type="InterPro" id="IPR000073">
    <property type="entry name" value="AB_hydrolase_1"/>
</dbReference>
<evidence type="ECO:0000256" key="1">
    <source>
        <dbReference type="SAM" id="MobiDB-lite"/>
    </source>
</evidence>
<feature type="region of interest" description="Disordered" evidence="1">
    <location>
        <begin position="816"/>
        <end position="867"/>
    </location>
</feature>
<dbReference type="Proteomes" id="UP000800041">
    <property type="component" value="Unassembled WGS sequence"/>
</dbReference>
<feature type="region of interest" description="Disordered" evidence="1">
    <location>
        <begin position="1029"/>
        <end position="1060"/>
    </location>
</feature>
<feature type="compositionally biased region" description="Basic and acidic residues" evidence="1">
    <location>
        <begin position="1045"/>
        <end position="1060"/>
    </location>
</feature>
<gene>
    <name evidence="3" type="ORF">K402DRAFT_417502</name>
</gene>
<keyword evidence="4" id="KW-1185">Reference proteome</keyword>
<dbReference type="PANTHER" id="PTHR43433:SF10">
    <property type="entry name" value="AB HYDROLASE-1 DOMAIN-CONTAINING PROTEIN"/>
    <property type="match status" value="1"/>
</dbReference>
<name>A0A6G1HBY4_9PEZI</name>
<feature type="compositionally biased region" description="Polar residues" evidence="1">
    <location>
        <begin position="312"/>
        <end position="325"/>
    </location>
</feature>
<dbReference type="InterPro" id="IPR050471">
    <property type="entry name" value="AB_hydrolase"/>
</dbReference>
<dbReference type="SUPFAM" id="SSF53474">
    <property type="entry name" value="alpha/beta-Hydrolases"/>
    <property type="match status" value="1"/>
</dbReference>
<protein>
    <submittedName>
        <fullName evidence="3">Alpha/beta-hydrolase</fullName>
    </submittedName>
</protein>
<feature type="region of interest" description="Disordered" evidence="1">
    <location>
        <begin position="1"/>
        <end position="95"/>
    </location>
</feature>
<feature type="compositionally biased region" description="Polar residues" evidence="1">
    <location>
        <begin position="152"/>
        <end position="161"/>
    </location>
</feature>
<evidence type="ECO:0000313" key="4">
    <source>
        <dbReference type="Proteomes" id="UP000800041"/>
    </source>
</evidence>
<dbReference type="PANTHER" id="PTHR43433">
    <property type="entry name" value="HYDROLASE, ALPHA/BETA FOLD FAMILY PROTEIN"/>
    <property type="match status" value="1"/>
</dbReference>
<dbReference type="OrthoDB" id="435520at2759"/>
<sequence>MGPSIPVSVPGHATPTRPSSARKHPSRRARDDSRPKTTHSSHPRPTSPAAPREVISSLIDSLAHISDPANDHFSHMPVVGGDASTPSSPTTWGDMTRQMDAAEPDYTSYYRHGTDVAAEAPVIKTSRPPSGRSSLTAPKSKDGNHSFKGLLTKSSRTSLVSIQDIAEEGKSLRSPRSPSVDTAPPRSRGASSPTKRTSHRLASSGSKENTRSKEKERKRPGTGSDQLTSPNEAQESPAFKERRASDQPGPVQDQRPSSEGPNRSPELPMSAVRAGKRAVSGDMSMGQIPVVPLRMSSLRQRDGSRRRRTQSMGSRTSSVLQSHIAETTPEEPSEADSKLPTPAFSPSIIDEIDTDVTKRIKELKTLKELREKEARTSGETSSDASKTADPHARRTSRRRTLPDASHYLLNEDKTPTQEAHSHIPFGEIRPKSSGNPNYYRPTTPGTVNGVASHSRSARPKTPGTPLTPLETFSPLPINYNFVVSTLDEISSASDKASSKATSISTSTTNTSKTARSKTVGGRSAVSRKATNSMVDKRSDSGTAANKLGGLPDRARKSEESSNEKWAFTLAAPPLARQKSQNKKKRWSHPDLPLRAEPKGVMQETQNPRGMKAPETVPEERPTSSDSIDDDVETFIRAPRLSQKIKHPQTGRVISFSEVGDPKGDAVFCCVGMGLTRFVTAFYDELALTLKLRLITPDRPGVGESEPDPAGTPLSWPDDVTAICQHLHITKYSIVAHSAGAMYALATALRMPQNVRGRVHLLAPWIPPSQMSPIGVTNQSNPAPAGQLPKSQRFLRVLPASFLKVANSGFLNATSASISRKDTGTPPAANSDKSKRKSVNMTSSKSSDKDKDKDRSMQGGPVLPHNTHTRRESIMLMDQQSLPNHSALSLAHTASYASLRHIAAANATSMLSAAQAEYEAERRKEYDTRLTLAIWHHATKSANPALDLKVCLERVKPIGFRYVDITRAVVIHHGSRDTRVPVENVRWLGGCMKRCEVRILEGEGHGLMASASVMGDVLGEMAGEWMEWKTAAAGGSGSGGRRRRERERERELREARAVEAV</sequence>
<accession>A0A6G1HBY4</accession>
<dbReference type="AlphaFoldDB" id="A0A6G1HBY4"/>
<evidence type="ECO:0000259" key="2">
    <source>
        <dbReference type="Pfam" id="PF00561"/>
    </source>
</evidence>
<feature type="region of interest" description="Disordered" evidence="1">
    <location>
        <begin position="118"/>
        <end position="350"/>
    </location>
</feature>
<feature type="region of interest" description="Disordered" evidence="1">
    <location>
        <begin position="492"/>
        <end position="627"/>
    </location>
</feature>
<feature type="compositionally biased region" description="Polar residues" evidence="1">
    <location>
        <begin position="127"/>
        <end position="137"/>
    </location>
</feature>
<feature type="compositionally biased region" description="Basic and acidic residues" evidence="1">
    <location>
        <begin position="845"/>
        <end position="855"/>
    </location>
</feature>
<feature type="compositionally biased region" description="Basic and acidic residues" evidence="1">
    <location>
        <begin position="409"/>
        <end position="421"/>
    </location>
</feature>
<dbReference type="EMBL" id="ML977141">
    <property type="protein sequence ID" value="KAF1990743.1"/>
    <property type="molecule type" value="Genomic_DNA"/>
</dbReference>
<feature type="compositionally biased region" description="Polar residues" evidence="1">
    <location>
        <begin position="189"/>
        <end position="207"/>
    </location>
</feature>
<feature type="compositionally biased region" description="Polar residues" evidence="1">
    <location>
        <begin position="443"/>
        <end position="454"/>
    </location>
</feature>
<dbReference type="InterPro" id="IPR029058">
    <property type="entry name" value="AB_hydrolase_fold"/>
</dbReference>
<feature type="compositionally biased region" description="Basic and acidic residues" evidence="1">
    <location>
        <begin position="208"/>
        <end position="219"/>
    </location>
</feature>
<reference evidence="3" key="1">
    <citation type="journal article" date="2020" name="Stud. Mycol.">
        <title>101 Dothideomycetes genomes: a test case for predicting lifestyles and emergence of pathogens.</title>
        <authorList>
            <person name="Haridas S."/>
            <person name="Albert R."/>
            <person name="Binder M."/>
            <person name="Bloem J."/>
            <person name="Labutti K."/>
            <person name="Salamov A."/>
            <person name="Andreopoulos B."/>
            <person name="Baker S."/>
            <person name="Barry K."/>
            <person name="Bills G."/>
            <person name="Bluhm B."/>
            <person name="Cannon C."/>
            <person name="Castanera R."/>
            <person name="Culley D."/>
            <person name="Daum C."/>
            <person name="Ezra D."/>
            <person name="Gonzalez J."/>
            <person name="Henrissat B."/>
            <person name="Kuo A."/>
            <person name="Liang C."/>
            <person name="Lipzen A."/>
            <person name="Lutzoni F."/>
            <person name="Magnuson J."/>
            <person name="Mondo S."/>
            <person name="Nolan M."/>
            <person name="Ohm R."/>
            <person name="Pangilinan J."/>
            <person name="Park H.-J."/>
            <person name="Ramirez L."/>
            <person name="Alfaro M."/>
            <person name="Sun H."/>
            <person name="Tritt A."/>
            <person name="Yoshinaga Y."/>
            <person name="Zwiers L.-H."/>
            <person name="Turgeon B."/>
            <person name="Goodwin S."/>
            <person name="Spatafora J."/>
            <person name="Crous P."/>
            <person name="Grigoriev I."/>
        </authorList>
    </citation>
    <scope>NUCLEOTIDE SEQUENCE</scope>
    <source>
        <strain evidence="3">CBS 113979</strain>
    </source>
</reference>
<feature type="compositionally biased region" description="Basic and acidic residues" evidence="1">
    <location>
        <begin position="587"/>
        <end position="597"/>
    </location>
</feature>
<feature type="compositionally biased region" description="Polar residues" evidence="1">
    <location>
        <begin position="223"/>
        <end position="234"/>
    </location>
</feature>
<evidence type="ECO:0000313" key="3">
    <source>
        <dbReference type="EMBL" id="KAF1990743.1"/>
    </source>
</evidence>
<dbReference type="Gene3D" id="3.40.50.1820">
    <property type="entry name" value="alpha/beta hydrolase"/>
    <property type="match status" value="1"/>
</dbReference>
<dbReference type="GO" id="GO:0016787">
    <property type="term" value="F:hydrolase activity"/>
    <property type="evidence" value="ECO:0007669"/>
    <property type="project" value="UniProtKB-KW"/>
</dbReference>
<proteinExistence type="predicted"/>
<feature type="region of interest" description="Disordered" evidence="1">
    <location>
        <begin position="370"/>
        <end position="473"/>
    </location>
</feature>